<proteinExistence type="inferred from homology"/>
<organism evidence="3">
    <name type="scientific">Aplanochytrium stocchinoi</name>
    <dbReference type="NCBI Taxonomy" id="215587"/>
    <lineage>
        <taxon>Eukaryota</taxon>
        <taxon>Sar</taxon>
        <taxon>Stramenopiles</taxon>
        <taxon>Bigyra</taxon>
        <taxon>Labyrinthulomycetes</taxon>
        <taxon>Thraustochytrida</taxon>
        <taxon>Thraustochytriidae</taxon>
        <taxon>Aplanochytrium</taxon>
    </lineage>
</organism>
<gene>
    <name evidence="3" type="ORF">ASTO00021_LOCUS10061</name>
</gene>
<sequence>MLISSRSVRLLSNIARSKMAQKKLIIDTDAGVDDAVSLLMAFALNSRAKVEKLDTNRHKRTKLNAFPTPPKICGITCVEGNVELEKVAKNVVTCLRKAELTDIPVYYGASQPLLREKHSASFWHGEDGLGDVLSSEDREEDLAWAKEHNVLQGQGAFGNPAVDFIIRTIMESEEGTVDLLALGPLTNVALALRMEPRLADRLGRCVIMGGSVRGRGNITKAAEFNFYADPDAAYICFDSENGGLKTVELVDWDFCLRFSIEWEFWEKLSKNHENALMVRMSRDIVRKSRNQHTAFPLADPLAMFVMLNPAGVREKSKRRVHIELDGTHTRGMTIVDWGSHDSSKNNEFAEHYIVERIDKESYHELIELGALYC</sequence>
<protein>
    <recommendedName>
        <fullName evidence="2">Inosine/uridine-preferring nucleoside hydrolase domain-containing protein</fullName>
    </recommendedName>
</protein>
<evidence type="ECO:0000313" key="3">
    <source>
        <dbReference type="EMBL" id="CAE0439900.1"/>
    </source>
</evidence>
<accession>A0A7S3PEL9</accession>
<evidence type="ECO:0000256" key="1">
    <source>
        <dbReference type="ARBA" id="ARBA00009176"/>
    </source>
</evidence>
<comment type="similarity">
    <text evidence="1">Belongs to the IUNH family.</text>
</comment>
<name>A0A7S3PEL9_9STRA</name>
<dbReference type="EMBL" id="HBIN01013327">
    <property type="protein sequence ID" value="CAE0439900.1"/>
    <property type="molecule type" value="Transcribed_RNA"/>
</dbReference>
<dbReference type="GO" id="GO:0016799">
    <property type="term" value="F:hydrolase activity, hydrolyzing N-glycosyl compounds"/>
    <property type="evidence" value="ECO:0007669"/>
    <property type="project" value="InterPro"/>
</dbReference>
<dbReference type="AlphaFoldDB" id="A0A7S3PEL9"/>
<evidence type="ECO:0000259" key="2">
    <source>
        <dbReference type="Pfam" id="PF01156"/>
    </source>
</evidence>
<dbReference type="Pfam" id="PF01156">
    <property type="entry name" value="IU_nuc_hydro"/>
    <property type="match status" value="1"/>
</dbReference>
<dbReference type="InterPro" id="IPR052775">
    <property type="entry name" value="IUN_hydrolase"/>
</dbReference>
<dbReference type="InterPro" id="IPR001910">
    <property type="entry name" value="Inosine/uridine_hydrolase_dom"/>
</dbReference>
<dbReference type="Gene3D" id="3.90.245.10">
    <property type="entry name" value="Ribonucleoside hydrolase-like"/>
    <property type="match status" value="1"/>
</dbReference>
<feature type="domain" description="Inosine/uridine-preferring nucleoside hydrolase" evidence="2">
    <location>
        <begin position="70"/>
        <end position="362"/>
    </location>
</feature>
<dbReference type="PANTHER" id="PTHR46190">
    <property type="entry name" value="SI:CH211-201H21.5-RELATED"/>
    <property type="match status" value="1"/>
</dbReference>
<dbReference type="PANTHER" id="PTHR46190:SF1">
    <property type="entry name" value="SI:CH211-201H21.5"/>
    <property type="match status" value="1"/>
</dbReference>
<dbReference type="InterPro" id="IPR036452">
    <property type="entry name" value="Ribo_hydro-like"/>
</dbReference>
<reference evidence="3" key="1">
    <citation type="submission" date="2021-01" db="EMBL/GenBank/DDBJ databases">
        <authorList>
            <person name="Corre E."/>
            <person name="Pelletier E."/>
            <person name="Niang G."/>
            <person name="Scheremetjew M."/>
            <person name="Finn R."/>
            <person name="Kale V."/>
            <person name="Holt S."/>
            <person name="Cochrane G."/>
            <person name="Meng A."/>
            <person name="Brown T."/>
            <person name="Cohen L."/>
        </authorList>
    </citation>
    <scope>NUCLEOTIDE SEQUENCE</scope>
    <source>
        <strain evidence="3">GSBS06</strain>
    </source>
</reference>
<dbReference type="SUPFAM" id="SSF53590">
    <property type="entry name" value="Nucleoside hydrolase"/>
    <property type="match status" value="1"/>
</dbReference>